<feature type="domain" description="HTH lysR-type" evidence="5">
    <location>
        <begin position="6"/>
        <end position="63"/>
    </location>
</feature>
<dbReference type="InterPro" id="IPR036388">
    <property type="entry name" value="WH-like_DNA-bd_sf"/>
</dbReference>
<dbReference type="GO" id="GO:0003677">
    <property type="term" value="F:DNA binding"/>
    <property type="evidence" value="ECO:0007669"/>
    <property type="project" value="UniProtKB-KW"/>
</dbReference>
<comment type="caution">
    <text evidence="6">The sequence shown here is derived from an EMBL/GenBank/DDBJ whole genome shotgun (WGS) entry which is preliminary data.</text>
</comment>
<dbReference type="Pfam" id="PF00126">
    <property type="entry name" value="HTH_1"/>
    <property type="match status" value="1"/>
</dbReference>
<dbReference type="PANTHER" id="PTHR30118">
    <property type="entry name" value="HTH-TYPE TRANSCRIPTIONAL REGULATOR LEUO-RELATED"/>
    <property type="match status" value="1"/>
</dbReference>
<dbReference type="PROSITE" id="PS50931">
    <property type="entry name" value="HTH_LYSR"/>
    <property type="match status" value="1"/>
</dbReference>
<dbReference type="PRINTS" id="PR00039">
    <property type="entry name" value="HTHLYSR"/>
</dbReference>
<gene>
    <name evidence="6" type="ORF">J2792_000704</name>
</gene>
<evidence type="ECO:0000256" key="1">
    <source>
        <dbReference type="ARBA" id="ARBA00009437"/>
    </source>
</evidence>
<dbReference type="SUPFAM" id="SSF53850">
    <property type="entry name" value="Periplasmic binding protein-like II"/>
    <property type="match status" value="1"/>
</dbReference>
<evidence type="ECO:0000256" key="3">
    <source>
        <dbReference type="ARBA" id="ARBA00023125"/>
    </source>
</evidence>
<dbReference type="Proteomes" id="UP001184150">
    <property type="component" value="Unassembled WGS sequence"/>
</dbReference>
<reference evidence="6 7" key="1">
    <citation type="submission" date="2023-07" db="EMBL/GenBank/DDBJ databases">
        <title>Sorghum-associated microbial communities from plants grown in Nebraska, USA.</title>
        <authorList>
            <person name="Schachtman D."/>
        </authorList>
    </citation>
    <scope>NUCLEOTIDE SEQUENCE [LARGE SCALE GENOMIC DNA]</scope>
    <source>
        <strain evidence="6 7">DS1027</strain>
    </source>
</reference>
<dbReference type="Gene3D" id="3.40.190.10">
    <property type="entry name" value="Periplasmic binding protein-like II"/>
    <property type="match status" value="2"/>
</dbReference>
<dbReference type="InterPro" id="IPR005119">
    <property type="entry name" value="LysR_subst-bd"/>
</dbReference>
<dbReference type="InterPro" id="IPR036390">
    <property type="entry name" value="WH_DNA-bd_sf"/>
</dbReference>
<keyword evidence="4" id="KW-0804">Transcription</keyword>
<keyword evidence="7" id="KW-1185">Reference proteome</keyword>
<dbReference type="InterPro" id="IPR000847">
    <property type="entry name" value="LysR_HTH_N"/>
</dbReference>
<keyword evidence="3 6" id="KW-0238">DNA-binding</keyword>
<name>A0ABU1MHT1_9SPHN</name>
<protein>
    <submittedName>
        <fullName evidence="6">DNA-binding transcriptional LysR family regulator</fullName>
    </submittedName>
</protein>
<accession>A0ABU1MHT1</accession>
<dbReference type="SUPFAM" id="SSF46785">
    <property type="entry name" value="Winged helix' DNA-binding domain"/>
    <property type="match status" value="1"/>
</dbReference>
<dbReference type="Gene3D" id="1.10.10.10">
    <property type="entry name" value="Winged helix-like DNA-binding domain superfamily/Winged helix DNA-binding domain"/>
    <property type="match status" value="1"/>
</dbReference>
<evidence type="ECO:0000256" key="2">
    <source>
        <dbReference type="ARBA" id="ARBA00023015"/>
    </source>
</evidence>
<organism evidence="6 7">
    <name type="scientific">Novosphingobium capsulatum</name>
    <dbReference type="NCBI Taxonomy" id="13688"/>
    <lineage>
        <taxon>Bacteria</taxon>
        <taxon>Pseudomonadati</taxon>
        <taxon>Pseudomonadota</taxon>
        <taxon>Alphaproteobacteria</taxon>
        <taxon>Sphingomonadales</taxon>
        <taxon>Sphingomonadaceae</taxon>
        <taxon>Novosphingobium</taxon>
    </lineage>
</organism>
<evidence type="ECO:0000259" key="5">
    <source>
        <dbReference type="PROSITE" id="PS50931"/>
    </source>
</evidence>
<dbReference type="EMBL" id="JAVDRD010000001">
    <property type="protein sequence ID" value="MDR6509864.1"/>
    <property type="molecule type" value="Genomic_DNA"/>
</dbReference>
<dbReference type="InterPro" id="IPR050389">
    <property type="entry name" value="LysR-type_TF"/>
</dbReference>
<dbReference type="PANTHER" id="PTHR30118:SF6">
    <property type="entry name" value="HTH-TYPE TRANSCRIPTIONAL REGULATOR LEUO"/>
    <property type="match status" value="1"/>
</dbReference>
<comment type="similarity">
    <text evidence="1">Belongs to the LysR transcriptional regulatory family.</text>
</comment>
<proteinExistence type="inferred from homology"/>
<evidence type="ECO:0000313" key="6">
    <source>
        <dbReference type="EMBL" id="MDR6509864.1"/>
    </source>
</evidence>
<dbReference type="RefSeq" id="WP_084390744.1">
    <property type="nucleotide sequence ID" value="NZ_CP140000.1"/>
</dbReference>
<evidence type="ECO:0000256" key="4">
    <source>
        <dbReference type="ARBA" id="ARBA00023163"/>
    </source>
</evidence>
<evidence type="ECO:0000313" key="7">
    <source>
        <dbReference type="Proteomes" id="UP001184150"/>
    </source>
</evidence>
<keyword evidence="2" id="KW-0805">Transcription regulation</keyword>
<sequence length="310" mass="34106">MRFKGLDLNLLVCLDALLDLRNVTRAAEHLSLSQPAISAALSRLRTFFADPLLVQNGKRMMPTPFALRLQPAIRAILNDVDGLVGSSPHFDPATSTRDFRICLSDYLASVLLAPLLPHLARVAPGVGIDVIPLSDDATQRLDRGEIDLLLTPESYVSDEHPAELLFEEHHVVVGWRDNPVMAKPIDVEAFVAAGHVAVEIGRFNRVSFAESYMRAQGITRRVEVRVSGFTIIPELLVGTTRLAVMHARLAAKAARHWPVSVSPLPFAMPPMLEMAQFHRARAEDAGLRWLIDAFHDVVRCEGDGPATALL</sequence>
<dbReference type="Pfam" id="PF03466">
    <property type="entry name" value="LysR_substrate"/>
    <property type="match status" value="1"/>
</dbReference>